<dbReference type="PANTHER" id="PTHR21340">
    <property type="entry name" value="DIADENOSINE 5,5-P1,P4-TETRAPHOSPHATE PYROPHOSPHOHYDROLASE MUTT"/>
    <property type="match status" value="1"/>
</dbReference>
<dbReference type="GO" id="GO:0006167">
    <property type="term" value="P:AMP biosynthetic process"/>
    <property type="evidence" value="ECO:0007669"/>
    <property type="project" value="TreeGrafter"/>
</dbReference>
<dbReference type="SUPFAM" id="SSF55811">
    <property type="entry name" value="Nudix"/>
    <property type="match status" value="1"/>
</dbReference>
<dbReference type="PROSITE" id="PS50158">
    <property type="entry name" value="ZF_CCHC"/>
    <property type="match status" value="1"/>
</dbReference>
<dbReference type="InterPro" id="IPR051325">
    <property type="entry name" value="Nudix_hydrolase_domain"/>
</dbReference>
<dbReference type="GO" id="GO:0008270">
    <property type="term" value="F:zinc ion binding"/>
    <property type="evidence" value="ECO:0007669"/>
    <property type="project" value="InterPro"/>
</dbReference>
<dbReference type="Gene3D" id="3.90.79.10">
    <property type="entry name" value="Nucleoside Triphosphate Pyrophosphohydrolase"/>
    <property type="match status" value="1"/>
</dbReference>
<dbReference type="GO" id="GO:0003676">
    <property type="term" value="F:nucleic acid binding"/>
    <property type="evidence" value="ECO:0007669"/>
    <property type="project" value="InterPro"/>
</dbReference>
<name>A0A6C0KX29_9ZZZZ</name>
<dbReference type="GO" id="GO:0006754">
    <property type="term" value="P:ATP biosynthetic process"/>
    <property type="evidence" value="ECO:0007669"/>
    <property type="project" value="TreeGrafter"/>
</dbReference>
<dbReference type="InterPro" id="IPR015797">
    <property type="entry name" value="NUDIX_hydrolase-like_dom_sf"/>
</dbReference>
<dbReference type="PROSITE" id="PS51462">
    <property type="entry name" value="NUDIX"/>
    <property type="match status" value="1"/>
</dbReference>
<evidence type="ECO:0000259" key="3">
    <source>
        <dbReference type="PROSITE" id="PS51462"/>
    </source>
</evidence>
<keyword evidence="1" id="KW-0378">Hydrolase</keyword>
<dbReference type="Pfam" id="PF00293">
    <property type="entry name" value="NUDIX"/>
    <property type="match status" value="1"/>
</dbReference>
<dbReference type="InterPro" id="IPR001878">
    <property type="entry name" value="Znf_CCHC"/>
</dbReference>
<dbReference type="SUPFAM" id="SSF57756">
    <property type="entry name" value="Retrovirus zinc finger-like domains"/>
    <property type="match status" value="1"/>
</dbReference>
<dbReference type="InterPro" id="IPR020084">
    <property type="entry name" value="NUDIX_hydrolase_CS"/>
</dbReference>
<sequence length="324" mass="37857">MQQQRVPLSHCSNCNKVGHFFRECKDPVTSYGIIAYRVQQPVTAIEPAVLNQIENPDTMNSLDGKQIEILLIQRRDTLGYVEFMRGKYVIGNTDYIHSLFNQMTLDELDRLEKYDFETLWNALWNNQIARQYRQEYENALAKYNSLVHATDGQTLEWYIQKANREWVTPEWGFPKGRRGNRESEISCALREFTEETGLEESQCSLVKNLLPIEENFLGGNRIQYRHRYYLAYCKQVTEVHIDISNSIMNREIGDIGWFSFEKAMSLIRPYNVEKRQVLTTCQQILTNYVILPGREYLSLTSGKPRQGTPFQLVERDGNRGNTIV</sequence>
<dbReference type="GO" id="GO:0004081">
    <property type="term" value="F:bis(5'-nucleosyl)-tetraphosphatase (asymmetrical) activity"/>
    <property type="evidence" value="ECO:0007669"/>
    <property type="project" value="TreeGrafter"/>
</dbReference>
<feature type="domain" description="CCHC-type" evidence="2">
    <location>
        <begin position="11"/>
        <end position="26"/>
    </location>
</feature>
<dbReference type="InterPro" id="IPR036875">
    <property type="entry name" value="Znf_CCHC_sf"/>
</dbReference>
<evidence type="ECO:0000256" key="1">
    <source>
        <dbReference type="ARBA" id="ARBA00022801"/>
    </source>
</evidence>
<evidence type="ECO:0000313" key="4">
    <source>
        <dbReference type="EMBL" id="QHU22149.1"/>
    </source>
</evidence>
<feature type="domain" description="Nudix hydrolase" evidence="3">
    <location>
        <begin position="44"/>
        <end position="280"/>
    </location>
</feature>
<evidence type="ECO:0008006" key="5">
    <source>
        <dbReference type="Google" id="ProtNLM"/>
    </source>
</evidence>
<proteinExistence type="predicted"/>
<organism evidence="4">
    <name type="scientific">viral metagenome</name>
    <dbReference type="NCBI Taxonomy" id="1070528"/>
    <lineage>
        <taxon>unclassified sequences</taxon>
        <taxon>metagenomes</taxon>
        <taxon>organismal metagenomes</taxon>
    </lineage>
</organism>
<protein>
    <recommendedName>
        <fullName evidence="5">Nudix hydrolase domain-containing protein</fullName>
    </recommendedName>
</protein>
<accession>A0A6C0KX29</accession>
<evidence type="ECO:0000259" key="2">
    <source>
        <dbReference type="PROSITE" id="PS50158"/>
    </source>
</evidence>
<dbReference type="PROSITE" id="PS00893">
    <property type="entry name" value="NUDIX_BOX"/>
    <property type="match status" value="1"/>
</dbReference>
<dbReference type="PANTHER" id="PTHR21340:SF0">
    <property type="entry name" value="BIS(5'-NUCLEOSYL)-TETRAPHOSPHATASE [ASYMMETRICAL]"/>
    <property type="match status" value="1"/>
</dbReference>
<reference evidence="4" key="1">
    <citation type="journal article" date="2020" name="Nature">
        <title>Giant virus diversity and host interactions through global metagenomics.</title>
        <authorList>
            <person name="Schulz F."/>
            <person name="Roux S."/>
            <person name="Paez-Espino D."/>
            <person name="Jungbluth S."/>
            <person name="Walsh D.A."/>
            <person name="Denef V.J."/>
            <person name="McMahon K.D."/>
            <person name="Konstantinidis K.T."/>
            <person name="Eloe-Fadrosh E.A."/>
            <person name="Kyrpides N.C."/>
            <person name="Woyke T."/>
        </authorList>
    </citation>
    <scope>NUCLEOTIDE SEQUENCE</scope>
    <source>
        <strain evidence="4">GVMAG-S-3300013286-35</strain>
    </source>
</reference>
<dbReference type="EMBL" id="MN740998">
    <property type="protein sequence ID" value="QHU22149.1"/>
    <property type="molecule type" value="Genomic_DNA"/>
</dbReference>
<dbReference type="AlphaFoldDB" id="A0A6C0KX29"/>
<dbReference type="InterPro" id="IPR000086">
    <property type="entry name" value="NUDIX_hydrolase_dom"/>
</dbReference>